<feature type="compositionally biased region" description="Basic residues" evidence="1">
    <location>
        <begin position="1"/>
        <end position="15"/>
    </location>
</feature>
<name>A0A0B7BFF8_9EUPU</name>
<gene>
    <name evidence="2" type="primary">ORF180573</name>
</gene>
<evidence type="ECO:0000256" key="1">
    <source>
        <dbReference type="SAM" id="MobiDB-lite"/>
    </source>
</evidence>
<accession>A0A0B7BFF8</accession>
<proteinExistence type="predicted"/>
<protein>
    <submittedName>
        <fullName evidence="2">Uncharacterized protein</fullName>
    </submittedName>
</protein>
<feature type="non-terminal residue" evidence="2">
    <location>
        <position position="383"/>
    </location>
</feature>
<reference evidence="2" key="1">
    <citation type="submission" date="2014-12" db="EMBL/GenBank/DDBJ databases">
        <title>Insight into the proteome of Arion vulgaris.</title>
        <authorList>
            <person name="Aradska J."/>
            <person name="Bulat T."/>
            <person name="Smidak R."/>
            <person name="Sarate P."/>
            <person name="Gangsoo J."/>
            <person name="Sialana F."/>
            <person name="Bilban M."/>
            <person name="Lubec G."/>
        </authorList>
    </citation>
    <scope>NUCLEOTIDE SEQUENCE</scope>
    <source>
        <tissue evidence="2">Skin</tissue>
    </source>
</reference>
<organism evidence="2">
    <name type="scientific">Arion vulgaris</name>
    <dbReference type="NCBI Taxonomy" id="1028688"/>
    <lineage>
        <taxon>Eukaryota</taxon>
        <taxon>Metazoa</taxon>
        <taxon>Spiralia</taxon>
        <taxon>Lophotrochozoa</taxon>
        <taxon>Mollusca</taxon>
        <taxon>Gastropoda</taxon>
        <taxon>Heterobranchia</taxon>
        <taxon>Euthyneura</taxon>
        <taxon>Panpulmonata</taxon>
        <taxon>Eupulmonata</taxon>
        <taxon>Stylommatophora</taxon>
        <taxon>Helicina</taxon>
        <taxon>Arionoidea</taxon>
        <taxon>Arionidae</taxon>
        <taxon>Arion</taxon>
    </lineage>
</organism>
<dbReference type="AlphaFoldDB" id="A0A0B7BFF8"/>
<dbReference type="EMBL" id="HACG01044166">
    <property type="protein sequence ID" value="CEK91031.1"/>
    <property type="molecule type" value="Transcribed_RNA"/>
</dbReference>
<sequence>GGHRARPTRGKRKKQSGGDKLLNSLSLLHMATLANLTEAQSDPPNDQFVSKTVRVKDEIDNFNYLDRLNNDSNSTTSLTQDKIFSTAPKNSPMPCLSASKKRWERRRINKEDTTLSIQLVDYSLSNLKPGCNGVSNAGSVHMSDRIVNNFVAPSPVSSKLTFNSSSESCHQPQTVNPTEELSMKNTLQLLETRRAQVNCASFSMKDILKLTTPDDSMDSDSLDSVAPARFHGTKRAQVKSTSLSMSDILKLTSIDQSSETDKSQASTLSLLSNSDFSKTTGPCHKNMKVLDTQFSHPNSQTHLEATVTCNLPSQKTDLINNRCQTQVKTIEASDSFVSQLTTDSNLPSLLHYETTEGSQLLLSHLENFQQKSISSLPENSEKA</sequence>
<feature type="region of interest" description="Disordered" evidence="1">
    <location>
        <begin position="1"/>
        <end position="20"/>
    </location>
</feature>
<feature type="non-terminal residue" evidence="2">
    <location>
        <position position="1"/>
    </location>
</feature>
<evidence type="ECO:0000313" key="2">
    <source>
        <dbReference type="EMBL" id="CEK91031.1"/>
    </source>
</evidence>